<keyword evidence="2" id="KW-1185">Reference proteome</keyword>
<dbReference type="RefSeq" id="WP_142189294.1">
    <property type="nucleotide sequence ID" value="NZ_VHIF01000001.1"/>
</dbReference>
<dbReference type="EMBL" id="VHIF01000001">
    <property type="protein sequence ID" value="TQO37362.1"/>
    <property type="molecule type" value="Genomic_DNA"/>
</dbReference>
<protein>
    <submittedName>
        <fullName evidence="1">Phenylacetate-CoA ligase</fullName>
    </submittedName>
</protein>
<gene>
    <name evidence="1" type="ORF">GQ41_1965</name>
</gene>
<comment type="caution">
    <text evidence="1">The sequence shown here is derived from an EMBL/GenBank/DDBJ whole genome shotgun (WGS) entry which is preliminary data.</text>
</comment>
<dbReference type="InterPro" id="IPR042099">
    <property type="entry name" value="ANL_N_sf"/>
</dbReference>
<accession>A0ABY3A9D1</accession>
<dbReference type="Gene3D" id="3.40.50.12780">
    <property type="entry name" value="N-terminal domain of ligase-like"/>
    <property type="match status" value="1"/>
</dbReference>
<keyword evidence="1" id="KW-0436">Ligase</keyword>
<evidence type="ECO:0000313" key="1">
    <source>
        <dbReference type="EMBL" id="TQO37362.1"/>
    </source>
</evidence>
<proteinExistence type="predicted"/>
<organism evidence="1 2">
    <name type="scientific">Arenibacter algicola</name>
    <dbReference type="NCBI Taxonomy" id="616991"/>
    <lineage>
        <taxon>Bacteria</taxon>
        <taxon>Pseudomonadati</taxon>
        <taxon>Bacteroidota</taxon>
        <taxon>Flavobacteriia</taxon>
        <taxon>Flavobacteriales</taxon>
        <taxon>Flavobacteriaceae</taxon>
        <taxon>Arenibacter</taxon>
    </lineage>
</organism>
<dbReference type="PANTHER" id="PTHR36932:SF1">
    <property type="entry name" value="CAPSULAR POLYSACCHARIDE BIOSYNTHESIS PROTEIN"/>
    <property type="match status" value="1"/>
</dbReference>
<name>A0ABY3A9D1_9FLAO</name>
<reference evidence="1 2" key="1">
    <citation type="submission" date="2019-06" db="EMBL/GenBank/DDBJ databases">
        <title>A large-scale integrated study on North Sea by COGITO (Coastal Microbe Genomic &amp; Taxonomic Observatory).</title>
        <authorList>
            <person name="Teeling H."/>
        </authorList>
    </citation>
    <scope>NUCLEOTIDE SEQUENCE [LARGE SCALE GENOMIC DNA]</scope>
    <source>
        <strain evidence="1 2">MAR_2009_79</strain>
    </source>
</reference>
<dbReference type="Proteomes" id="UP000315363">
    <property type="component" value="Unassembled WGS sequence"/>
</dbReference>
<dbReference type="InterPro" id="IPR053158">
    <property type="entry name" value="CapK_Type1_Caps_Biosynth"/>
</dbReference>
<dbReference type="SUPFAM" id="SSF56801">
    <property type="entry name" value="Acetyl-CoA synthetase-like"/>
    <property type="match status" value="1"/>
</dbReference>
<evidence type="ECO:0000313" key="2">
    <source>
        <dbReference type="Proteomes" id="UP000315363"/>
    </source>
</evidence>
<sequence length="435" mass="49916">MAITNVLRNKAFWALDKLKGNSLKNDIEDIKSCFDLSSFELLQKRNEPILNKLLSEAVCNTAYYQSYKGFKHLSDFPVVNKLIIKNNFEEINIKQKNSSKASSVSTSGSTGTPFKIYQTKRKKTRNTADTIYFANSAGFTIGDKLLYLRLWAAYYKKNWILAKLQNVDQLDVEDLKDDYINKLIARLQKDNSPKGWLGYPSAYEKLCNYLDKTNSDPLNCNIKSIISMSEPLSESVASKMEYYFQNPVVSRYSNVENGIIAQQIPKTDYFTINWASYIIEILDMEKDIPAKQGEIGRIVLTDLYNLATPMIRYDTGDVGSFIIEQNLNNGFPMFKSVAGRITDILRNTDGEIVNPFIIYNNLYRYPELDQIQLIQISNRTYTFRINCTGTFVREKEFLNFFKGFLGQDAIVTAEYVNEIPLLKSGKRKIIVNLTK</sequence>
<dbReference type="PANTHER" id="PTHR36932">
    <property type="entry name" value="CAPSULAR POLYSACCHARIDE BIOSYNTHESIS PROTEIN"/>
    <property type="match status" value="1"/>
</dbReference>
<dbReference type="GO" id="GO:0016874">
    <property type="term" value="F:ligase activity"/>
    <property type="evidence" value="ECO:0007669"/>
    <property type="project" value="UniProtKB-KW"/>
</dbReference>